<dbReference type="GO" id="GO:0005886">
    <property type="term" value="C:plasma membrane"/>
    <property type="evidence" value="ECO:0007669"/>
    <property type="project" value="TreeGrafter"/>
</dbReference>
<dbReference type="RefSeq" id="WP_015759654.1">
    <property type="nucleotide sequence ID" value="NC_013216.1"/>
</dbReference>
<dbReference type="EMBL" id="CP001720">
    <property type="protein sequence ID" value="ACV64984.1"/>
    <property type="molecule type" value="Genomic_DNA"/>
</dbReference>
<keyword evidence="2" id="KW-0677">Repeat</keyword>
<evidence type="ECO:0000313" key="7">
    <source>
        <dbReference type="Proteomes" id="UP000002217"/>
    </source>
</evidence>
<evidence type="ECO:0000259" key="5">
    <source>
        <dbReference type="PROSITE" id="PS50035"/>
    </source>
</evidence>
<evidence type="ECO:0000256" key="4">
    <source>
        <dbReference type="ARBA" id="ARBA00023098"/>
    </source>
</evidence>
<dbReference type="GO" id="GO:0009395">
    <property type="term" value="P:phospholipid catabolic process"/>
    <property type="evidence" value="ECO:0007669"/>
    <property type="project" value="TreeGrafter"/>
</dbReference>
<dbReference type="CDD" id="cd09105">
    <property type="entry name" value="PLDc_vPLD1_2_like_2"/>
    <property type="match status" value="1"/>
</dbReference>
<dbReference type="GO" id="GO:0004630">
    <property type="term" value="F:phospholipase D activity"/>
    <property type="evidence" value="ECO:0007669"/>
    <property type="project" value="UniProtKB-EC"/>
</dbReference>
<dbReference type="InterPro" id="IPR001736">
    <property type="entry name" value="PLipase_D/transphosphatidylase"/>
</dbReference>
<organism evidence="6 7">
    <name type="scientific">Desulfofarcimen acetoxidans (strain ATCC 49208 / DSM 771 / KCTC 5769 / VKM B-1644 / 5575)</name>
    <name type="common">Desulfotomaculum acetoxidans</name>
    <dbReference type="NCBI Taxonomy" id="485916"/>
    <lineage>
        <taxon>Bacteria</taxon>
        <taxon>Bacillati</taxon>
        <taxon>Bacillota</taxon>
        <taxon>Clostridia</taxon>
        <taxon>Eubacteriales</taxon>
        <taxon>Peptococcaceae</taxon>
        <taxon>Desulfofarcimen</taxon>
    </lineage>
</organism>
<dbReference type="PANTHER" id="PTHR18896:SF76">
    <property type="entry name" value="PHOSPHOLIPASE"/>
    <property type="match status" value="1"/>
</dbReference>
<dbReference type="SMART" id="SM00155">
    <property type="entry name" value="PLDc"/>
    <property type="match status" value="1"/>
</dbReference>
<dbReference type="EC" id="3.1.4.4" evidence="6"/>
<dbReference type="eggNOG" id="COG1502">
    <property type="taxonomic scope" value="Bacteria"/>
</dbReference>
<dbReference type="AlphaFoldDB" id="C8W016"/>
<evidence type="ECO:0000256" key="2">
    <source>
        <dbReference type="ARBA" id="ARBA00022737"/>
    </source>
</evidence>
<dbReference type="HOGENOM" id="CLU_531820_0_0_9"/>
<dbReference type="PANTHER" id="PTHR18896">
    <property type="entry name" value="PHOSPHOLIPASE D"/>
    <property type="match status" value="1"/>
</dbReference>
<dbReference type="PROSITE" id="PS50035">
    <property type="entry name" value="PLD"/>
    <property type="match status" value="1"/>
</dbReference>
<proteinExistence type="predicted"/>
<dbReference type="SMR" id="C8W016"/>
<dbReference type="InterPro" id="IPR015679">
    <property type="entry name" value="PLipase_D_fam"/>
</dbReference>
<gene>
    <name evidence="6" type="ordered locus">Dtox_4320</name>
</gene>
<feature type="domain" description="PLD phosphodiesterase" evidence="5">
    <location>
        <begin position="394"/>
        <end position="421"/>
    </location>
</feature>
<dbReference type="STRING" id="485916.Dtox_4320"/>
<dbReference type="InterPro" id="IPR025202">
    <property type="entry name" value="PLD-like_dom"/>
</dbReference>
<accession>C8W016</accession>
<dbReference type="OrthoDB" id="7888928at2"/>
<evidence type="ECO:0000313" key="6">
    <source>
        <dbReference type="EMBL" id="ACV64984.1"/>
    </source>
</evidence>
<dbReference type="SUPFAM" id="SSF56024">
    <property type="entry name" value="Phospholipase D/nuclease"/>
    <property type="match status" value="2"/>
</dbReference>
<sequence length="512" mass="57029">MPTLDELKNKWFLDFNASGTSFPPVKRFSGSTLSSYTDGNKVTPLIDGANYMKTWHDLVRDITYAQSNRREIYHAAFIMSAVATLGHTHPDTDAEDLLLKAHNAGVAVYPLMCANIQGGNRTNLVKLSAGGLSNACIDERYPPAGSNHQKFTCFKTDTVAKAMLGSIDLNYSRWDTEQHLTHNPDRHPIYAPSPSHDLGVLLEGPAVADVEKTFIERWNDSSRSIGLYTASILGITAYVSLPLINTPVSSPAAAGTHSVQVLRTYGRTAFPGHYSWAGEGEFTIWASYLNAIKKAQKYIYIEDQYLLPFDWPPCYERIPAPGQTGAARESDIIYQLAKALQRGVDVIAVIPNGSEDFVSDNSLFQRNTGLHYLATQAITAPGRFIAAYPNNGEVDIYIHSKVMICDDEFALIGSANINQRSMTNDSELHIGVVDSNNQFARDLRMQLWAEHMWVEPAGLENYDTAYNLFVQYLDYKDGRLKYSSTKYPGPDPLTQQKMMRNIVDPYSGPERE</sequence>
<comment type="catalytic activity">
    <reaction evidence="1">
        <text>a 1,2-diacyl-sn-glycero-3-phosphocholine + H2O = a 1,2-diacyl-sn-glycero-3-phosphate + choline + H(+)</text>
        <dbReference type="Rhea" id="RHEA:14445"/>
        <dbReference type="ChEBI" id="CHEBI:15354"/>
        <dbReference type="ChEBI" id="CHEBI:15377"/>
        <dbReference type="ChEBI" id="CHEBI:15378"/>
        <dbReference type="ChEBI" id="CHEBI:57643"/>
        <dbReference type="ChEBI" id="CHEBI:58608"/>
        <dbReference type="EC" id="3.1.4.4"/>
    </reaction>
</comment>
<keyword evidence="3 6" id="KW-0378">Hydrolase</keyword>
<reference evidence="6 7" key="1">
    <citation type="journal article" date="2009" name="Stand. Genomic Sci.">
        <title>Complete genome sequence of Desulfotomaculum acetoxidans type strain (5575).</title>
        <authorList>
            <person name="Spring S."/>
            <person name="Lapidus A."/>
            <person name="Schroder M."/>
            <person name="Gleim D."/>
            <person name="Sims D."/>
            <person name="Meincke L."/>
            <person name="Glavina Del Rio T."/>
            <person name="Tice H."/>
            <person name="Copeland A."/>
            <person name="Cheng J.F."/>
            <person name="Lucas S."/>
            <person name="Chen F."/>
            <person name="Nolan M."/>
            <person name="Bruce D."/>
            <person name="Goodwin L."/>
            <person name="Pitluck S."/>
            <person name="Ivanova N."/>
            <person name="Mavromatis K."/>
            <person name="Mikhailova N."/>
            <person name="Pati A."/>
            <person name="Chen A."/>
            <person name="Palaniappan K."/>
            <person name="Land M."/>
            <person name="Hauser L."/>
            <person name="Chang Y.J."/>
            <person name="Jeffries C.D."/>
            <person name="Chain P."/>
            <person name="Saunders E."/>
            <person name="Brettin T."/>
            <person name="Detter J.C."/>
            <person name="Goker M."/>
            <person name="Bristow J."/>
            <person name="Eisen J.A."/>
            <person name="Markowitz V."/>
            <person name="Hugenholtz P."/>
            <person name="Kyrpides N.C."/>
            <person name="Klenk H.P."/>
            <person name="Han C."/>
        </authorList>
    </citation>
    <scope>NUCLEOTIDE SEQUENCE [LARGE SCALE GENOMIC DNA]</scope>
    <source>
        <strain evidence="7">ATCC 49208 / DSM 771 / VKM B-1644</strain>
    </source>
</reference>
<dbReference type="Gene3D" id="3.30.870.10">
    <property type="entry name" value="Endonuclease Chain A"/>
    <property type="match status" value="2"/>
</dbReference>
<dbReference type="Proteomes" id="UP000002217">
    <property type="component" value="Chromosome"/>
</dbReference>
<keyword evidence="7" id="KW-1185">Reference proteome</keyword>
<evidence type="ECO:0000256" key="1">
    <source>
        <dbReference type="ARBA" id="ARBA00000798"/>
    </source>
</evidence>
<dbReference type="KEGG" id="dae:Dtox_4320"/>
<protein>
    <submittedName>
        <fullName evidence="6">Phospholipase D</fullName>
        <ecNumber evidence="6">3.1.4.4</ecNumber>
    </submittedName>
</protein>
<dbReference type="Pfam" id="PF13091">
    <property type="entry name" value="PLDc_2"/>
    <property type="match status" value="1"/>
</dbReference>
<name>C8W016_DESAS</name>
<keyword evidence="4" id="KW-0443">Lipid metabolism</keyword>
<evidence type="ECO:0000256" key="3">
    <source>
        <dbReference type="ARBA" id="ARBA00022801"/>
    </source>
</evidence>